<feature type="chain" id="PRO_5011691437" evidence="2">
    <location>
        <begin position="21"/>
        <end position="204"/>
    </location>
</feature>
<evidence type="ECO:0000256" key="2">
    <source>
        <dbReference type="SAM" id="SignalP"/>
    </source>
</evidence>
<proteinExistence type="predicted"/>
<organism evidence="3 4">
    <name type="scientific">Dyadobacter koreensis</name>
    <dbReference type="NCBI Taxonomy" id="408657"/>
    <lineage>
        <taxon>Bacteria</taxon>
        <taxon>Pseudomonadati</taxon>
        <taxon>Bacteroidota</taxon>
        <taxon>Cytophagia</taxon>
        <taxon>Cytophagales</taxon>
        <taxon>Spirosomataceae</taxon>
        <taxon>Dyadobacter</taxon>
    </lineage>
</organism>
<dbReference type="EMBL" id="FNXY01000003">
    <property type="protein sequence ID" value="SEI77486.1"/>
    <property type="molecule type" value="Genomic_DNA"/>
</dbReference>
<reference evidence="3 4" key="1">
    <citation type="submission" date="2016-10" db="EMBL/GenBank/DDBJ databases">
        <authorList>
            <person name="de Groot N.N."/>
        </authorList>
    </citation>
    <scope>NUCLEOTIDE SEQUENCE [LARGE SCALE GENOMIC DNA]</scope>
    <source>
        <strain evidence="3 4">DSM 19938</strain>
    </source>
</reference>
<keyword evidence="4" id="KW-1185">Reference proteome</keyword>
<protein>
    <submittedName>
        <fullName evidence="3">Uncharacterized protein</fullName>
    </submittedName>
</protein>
<evidence type="ECO:0000313" key="4">
    <source>
        <dbReference type="Proteomes" id="UP000199532"/>
    </source>
</evidence>
<gene>
    <name evidence="3" type="ORF">SAMN04487995_2147</name>
</gene>
<evidence type="ECO:0000313" key="3">
    <source>
        <dbReference type="EMBL" id="SEI77486.1"/>
    </source>
</evidence>
<keyword evidence="1" id="KW-0472">Membrane</keyword>
<name>A0A1H6TDY5_9BACT</name>
<dbReference type="AlphaFoldDB" id="A0A1H6TDY5"/>
<feature type="transmembrane region" description="Helical" evidence="1">
    <location>
        <begin position="169"/>
        <end position="187"/>
    </location>
</feature>
<dbReference type="RefSeq" id="WP_090335492.1">
    <property type="nucleotide sequence ID" value="NZ_FNXY01000003.1"/>
</dbReference>
<dbReference type="OrthoDB" id="963860at2"/>
<feature type="signal peptide" evidence="2">
    <location>
        <begin position="1"/>
        <end position="20"/>
    </location>
</feature>
<dbReference type="Proteomes" id="UP000199532">
    <property type="component" value="Unassembled WGS sequence"/>
</dbReference>
<keyword evidence="1" id="KW-1133">Transmembrane helix</keyword>
<dbReference type="STRING" id="408657.SAMN04487995_2147"/>
<keyword evidence="1" id="KW-0812">Transmembrane</keyword>
<accession>A0A1H6TDY5</accession>
<evidence type="ECO:0000256" key="1">
    <source>
        <dbReference type="SAM" id="Phobius"/>
    </source>
</evidence>
<sequence>MRQVLTLLVLFILGSIPAWAQDNYDPRKALTSEELFLKQGNNNRVVGAPGQKYLVLDASPTIGGFHRYRFFPGDNIKFRMKNETIKFNETIATISDSSFAIAVINDALNQMTYQEIPLTEIKLIKTSRRIPFVSQAAPLLPLAGLIYIGADFFNKGVDNKRYTTDASTFVVGGAFVVAGLFCYKMTFSSLKINGKNKLKVLETY</sequence>
<keyword evidence="2" id="KW-0732">Signal</keyword>